<gene>
    <name evidence="1" type="ORF">LCGC14_1521780</name>
</gene>
<proteinExistence type="predicted"/>
<organism evidence="1">
    <name type="scientific">marine sediment metagenome</name>
    <dbReference type="NCBI Taxonomy" id="412755"/>
    <lineage>
        <taxon>unclassified sequences</taxon>
        <taxon>metagenomes</taxon>
        <taxon>ecological metagenomes</taxon>
    </lineage>
</organism>
<accession>A0A0F9IYF3</accession>
<dbReference type="AlphaFoldDB" id="A0A0F9IYF3"/>
<reference evidence="1" key="1">
    <citation type="journal article" date="2015" name="Nature">
        <title>Complex archaea that bridge the gap between prokaryotes and eukaryotes.</title>
        <authorList>
            <person name="Spang A."/>
            <person name="Saw J.H."/>
            <person name="Jorgensen S.L."/>
            <person name="Zaremba-Niedzwiedzka K."/>
            <person name="Martijn J."/>
            <person name="Lind A.E."/>
            <person name="van Eijk R."/>
            <person name="Schleper C."/>
            <person name="Guy L."/>
            <person name="Ettema T.J."/>
        </authorList>
    </citation>
    <scope>NUCLEOTIDE SEQUENCE</scope>
</reference>
<evidence type="ECO:0008006" key="2">
    <source>
        <dbReference type="Google" id="ProtNLM"/>
    </source>
</evidence>
<protein>
    <recommendedName>
        <fullName evidence="2">Histidine kinase/HSP90-like ATPase domain-containing protein</fullName>
    </recommendedName>
</protein>
<sequence length="78" mass="9002">MIEGVGLSLYIYKKILELNGGKVCFASKGKSKVHIFLFPSNFKQIVTLRENTVRPQFFFQTSLILKKIKILLSKFIIH</sequence>
<dbReference type="EMBL" id="LAZR01011297">
    <property type="protein sequence ID" value="KKM62429.1"/>
    <property type="molecule type" value="Genomic_DNA"/>
</dbReference>
<comment type="caution">
    <text evidence="1">The sequence shown here is derived from an EMBL/GenBank/DDBJ whole genome shotgun (WGS) entry which is preliminary data.</text>
</comment>
<evidence type="ECO:0000313" key="1">
    <source>
        <dbReference type="EMBL" id="KKM62429.1"/>
    </source>
</evidence>
<name>A0A0F9IYF3_9ZZZZ</name>